<feature type="region of interest" description="Disordered" evidence="2">
    <location>
        <begin position="1"/>
        <end position="20"/>
    </location>
</feature>
<dbReference type="Pfam" id="PF13561">
    <property type="entry name" value="adh_short_C2"/>
    <property type="match status" value="1"/>
</dbReference>
<dbReference type="PRINTS" id="PR00080">
    <property type="entry name" value="SDRFAMILY"/>
</dbReference>
<comment type="similarity">
    <text evidence="1">Belongs to the short-chain dehydrogenases/reductases (SDR) family.</text>
</comment>
<dbReference type="Proteomes" id="UP000802392">
    <property type="component" value="Unassembled WGS sequence"/>
</dbReference>
<dbReference type="InterPro" id="IPR036291">
    <property type="entry name" value="NAD(P)-bd_dom_sf"/>
</dbReference>
<comment type="caution">
    <text evidence="3">The sequence shown here is derived from an EMBL/GenBank/DDBJ whole genome shotgun (WGS) entry which is preliminary data.</text>
</comment>
<dbReference type="RefSeq" id="WP_167266793.1">
    <property type="nucleotide sequence ID" value="NZ_BAAAVO010000001.1"/>
</dbReference>
<dbReference type="PANTHER" id="PTHR42760">
    <property type="entry name" value="SHORT-CHAIN DEHYDROGENASES/REDUCTASES FAMILY MEMBER"/>
    <property type="match status" value="1"/>
</dbReference>
<reference evidence="3 4" key="1">
    <citation type="submission" date="2020-03" db="EMBL/GenBank/DDBJ databases">
        <title>Genomic Encyclopedia of Type Strains, Phase III (KMG-III): the genomes of soil and plant-associated and newly described type strains.</title>
        <authorList>
            <person name="Whitman W."/>
        </authorList>
    </citation>
    <scope>NUCLEOTIDE SEQUENCE [LARGE SCALE GENOMIC DNA]</scope>
    <source>
        <strain evidence="3 4">CECT 4207</strain>
    </source>
</reference>
<accession>A0ABX0TIV9</accession>
<evidence type="ECO:0000313" key="3">
    <source>
        <dbReference type="EMBL" id="NIJ02049.1"/>
    </source>
</evidence>
<dbReference type="EMBL" id="JAAOZD010000004">
    <property type="protein sequence ID" value="NIJ02049.1"/>
    <property type="molecule type" value="Genomic_DNA"/>
</dbReference>
<dbReference type="InterPro" id="IPR002347">
    <property type="entry name" value="SDR_fam"/>
</dbReference>
<feature type="compositionally biased region" description="Basic and acidic residues" evidence="2">
    <location>
        <begin position="8"/>
        <end position="18"/>
    </location>
</feature>
<organism evidence="3 4">
    <name type="scientific">Paenarthrobacter ilicis</name>
    <dbReference type="NCBI Taxonomy" id="43665"/>
    <lineage>
        <taxon>Bacteria</taxon>
        <taxon>Bacillati</taxon>
        <taxon>Actinomycetota</taxon>
        <taxon>Actinomycetes</taxon>
        <taxon>Micrococcales</taxon>
        <taxon>Micrococcaceae</taxon>
        <taxon>Paenarthrobacter</taxon>
    </lineage>
</organism>
<dbReference type="Gene3D" id="3.40.50.720">
    <property type="entry name" value="NAD(P)-binding Rossmann-like Domain"/>
    <property type="match status" value="1"/>
</dbReference>
<dbReference type="PRINTS" id="PR00081">
    <property type="entry name" value="GDHRDH"/>
</dbReference>
<keyword evidence="4" id="KW-1185">Reference proteome</keyword>
<gene>
    <name evidence="3" type="ORF">FHR86_002381</name>
</gene>
<protein>
    <submittedName>
        <fullName evidence="3">NAD(P)-dependent dehydrogenase (Short-subunit alcohol dehydrogenase family)</fullName>
    </submittedName>
</protein>
<sequence>MKPQTVETPRDGKQETKSQRVAGKVAIVTGGRGDLGSATARLLADHGAVVASLDRAGTPAPFRHPGITEYDVDVTDEASVAAAVGKLTGEHGSPDILVNAAGIIGRAGASHTASVDDFDLIFNVNVKGVWLMTKHVVAAMIEKQSGSIINFSSIHGLTGGRNVPLYHATKGAVRLLSKSDAAAYGIHGIRVNSVHPGSMNTRMSRLSAEQSEGGAEEYYQQLVGGNPLPRQGKPDEIAYGVLYLASDESRFTTGAELVIDGGYTAV</sequence>
<dbReference type="SUPFAM" id="SSF51735">
    <property type="entry name" value="NAD(P)-binding Rossmann-fold domains"/>
    <property type="match status" value="1"/>
</dbReference>
<evidence type="ECO:0000256" key="2">
    <source>
        <dbReference type="SAM" id="MobiDB-lite"/>
    </source>
</evidence>
<proteinExistence type="inferred from homology"/>
<evidence type="ECO:0000256" key="1">
    <source>
        <dbReference type="ARBA" id="ARBA00006484"/>
    </source>
</evidence>
<evidence type="ECO:0000313" key="4">
    <source>
        <dbReference type="Proteomes" id="UP000802392"/>
    </source>
</evidence>
<name>A0ABX0TIV9_9MICC</name>